<gene>
    <name evidence="7" type="primary">PPP1R14B</name>
</gene>
<dbReference type="Pfam" id="PF05361">
    <property type="entry name" value="PP1_inhibitor"/>
    <property type="match status" value="1"/>
</dbReference>
<dbReference type="Proteomes" id="UP000472272">
    <property type="component" value="Chromosome 16"/>
</dbReference>
<dbReference type="Gene3D" id="1.10.150.220">
    <property type="entry name" value="CPI-17"/>
    <property type="match status" value="1"/>
</dbReference>
<evidence type="ECO:0000256" key="4">
    <source>
        <dbReference type="ARBA" id="ARBA00023272"/>
    </source>
</evidence>
<keyword evidence="3" id="KW-0007">Acetylation</keyword>
<evidence type="ECO:0000313" key="7">
    <source>
        <dbReference type="Ensembl" id="ENSPMRP00000027779.1"/>
    </source>
</evidence>
<evidence type="ECO:0000256" key="1">
    <source>
        <dbReference type="ARBA" id="ARBA00005483"/>
    </source>
</evidence>
<dbReference type="GO" id="GO:0045087">
    <property type="term" value="P:innate immune response"/>
    <property type="evidence" value="ECO:0007669"/>
    <property type="project" value="TreeGrafter"/>
</dbReference>
<comment type="similarity">
    <text evidence="1">Belongs to the PP1 inhibitor family.</text>
</comment>
<dbReference type="GO" id="GO:0005737">
    <property type="term" value="C:cytoplasm"/>
    <property type="evidence" value="ECO:0007669"/>
    <property type="project" value="InterPro"/>
</dbReference>
<sequence length="288" mass="32139">MAAPCSPESGPPAAAGTGPRVYFQSPPAGEPAAEEEEGPVRRQGRVTVKYDRKELRKRLHLEEWILEQLTVLYDCQEEEIPELEIDVDELLDMESDESRSARVKELLVDCYKPTEQGGDSPPIPAPVRGGAAQLSPLLTLPFPLAERLGDFREGSQPSLKAAGFFITEREALLAFVVSAPQGRSRQELSCWIRQLKGFRCRLVRQDPWDAEAQHSTEEVTCHWCDDLPSLPSFLFGEFVIETLAAGWVGEGEGSFSGVQWRTSYCPYKRRPSLFGGIALIIKTIWTTF</sequence>
<evidence type="ECO:0000256" key="2">
    <source>
        <dbReference type="ARBA" id="ARBA00022553"/>
    </source>
</evidence>
<dbReference type="FunFam" id="1.10.150.220:FF:000001">
    <property type="entry name" value="Phosphatase 1, regulatory (Inhibitor) subunit 14C"/>
    <property type="match status" value="1"/>
</dbReference>
<protein>
    <submittedName>
        <fullName evidence="7">Protein phosphatase 1 regulatory inhibitor subunit 14B</fullName>
    </submittedName>
</protein>
<dbReference type="InterPro" id="IPR036658">
    <property type="entry name" value="CPI-17_sf"/>
</dbReference>
<name>A0A670JWK2_PODMU</name>
<evidence type="ECO:0000313" key="8">
    <source>
        <dbReference type="Proteomes" id="UP000472272"/>
    </source>
</evidence>
<keyword evidence="5" id="KW-0175">Coiled coil</keyword>
<evidence type="ECO:0000256" key="3">
    <source>
        <dbReference type="ARBA" id="ARBA00022990"/>
    </source>
</evidence>
<reference evidence="7 8" key="1">
    <citation type="journal article" date="2019" name="Proc. Natl. Acad. Sci. U.S.A.">
        <title>Regulatory changes in pterin and carotenoid genes underlie balanced color polymorphisms in the wall lizard.</title>
        <authorList>
            <person name="Andrade P."/>
            <person name="Pinho C."/>
            <person name="Perez I de Lanuza G."/>
            <person name="Afonso S."/>
            <person name="Brejcha J."/>
            <person name="Rubin C.J."/>
            <person name="Wallerman O."/>
            <person name="Pereira P."/>
            <person name="Sabatino S.J."/>
            <person name="Bellati A."/>
            <person name="Pellitteri-Rosa D."/>
            <person name="Bosakova Z."/>
            <person name="Bunikis I."/>
            <person name="Carretero M.A."/>
            <person name="Feiner N."/>
            <person name="Marsik P."/>
            <person name="Pauperio F."/>
            <person name="Salvi D."/>
            <person name="Soler L."/>
            <person name="While G.M."/>
            <person name="Uller T."/>
            <person name="Font E."/>
            <person name="Andersson L."/>
            <person name="Carneiro M."/>
        </authorList>
    </citation>
    <scope>NUCLEOTIDE SEQUENCE</scope>
</reference>
<reference evidence="7" key="3">
    <citation type="submission" date="2025-09" db="UniProtKB">
        <authorList>
            <consortium name="Ensembl"/>
        </authorList>
    </citation>
    <scope>IDENTIFICATION</scope>
</reference>
<evidence type="ECO:0000256" key="5">
    <source>
        <dbReference type="SAM" id="Coils"/>
    </source>
</evidence>
<organism evidence="7 8">
    <name type="scientific">Podarcis muralis</name>
    <name type="common">Wall lizard</name>
    <name type="synonym">Lacerta muralis</name>
    <dbReference type="NCBI Taxonomy" id="64176"/>
    <lineage>
        <taxon>Eukaryota</taxon>
        <taxon>Metazoa</taxon>
        <taxon>Chordata</taxon>
        <taxon>Craniata</taxon>
        <taxon>Vertebrata</taxon>
        <taxon>Euteleostomi</taxon>
        <taxon>Lepidosauria</taxon>
        <taxon>Squamata</taxon>
        <taxon>Bifurcata</taxon>
        <taxon>Unidentata</taxon>
        <taxon>Episquamata</taxon>
        <taxon>Laterata</taxon>
        <taxon>Lacertibaenia</taxon>
        <taxon>Lacertidae</taxon>
        <taxon>Podarcis</taxon>
    </lineage>
</organism>
<dbReference type="AlphaFoldDB" id="A0A670JWK2"/>
<dbReference type="PANTHER" id="PTHR16188">
    <property type="entry name" value="PROTEIN PHOSPHATASE 1 INHIBITOR POTENTIATED BY PROTEIN KINASE C"/>
    <property type="match status" value="1"/>
</dbReference>
<feature type="coiled-coil region" evidence="5">
    <location>
        <begin position="66"/>
        <end position="93"/>
    </location>
</feature>
<evidence type="ECO:0000256" key="6">
    <source>
        <dbReference type="SAM" id="MobiDB-lite"/>
    </source>
</evidence>
<dbReference type="Ensembl" id="ENSPMRT00000029466.1">
    <property type="protein sequence ID" value="ENSPMRP00000027779.1"/>
    <property type="gene ID" value="ENSPMRG00000017934.1"/>
</dbReference>
<dbReference type="PANTHER" id="PTHR16188:SF5">
    <property type="entry name" value="PROTEIN PHOSPHATASE 1 REGULATORY SUBUNIT 14B"/>
    <property type="match status" value="1"/>
</dbReference>
<keyword evidence="4" id="KW-0650">Protein phosphatase inhibitor</keyword>
<keyword evidence="8" id="KW-1185">Reference proteome</keyword>
<proteinExistence type="inferred from homology"/>
<keyword evidence="2" id="KW-0597">Phosphoprotein</keyword>
<dbReference type="GO" id="GO:0004865">
    <property type="term" value="F:protein serine/threonine phosphatase inhibitor activity"/>
    <property type="evidence" value="ECO:0007669"/>
    <property type="project" value="TreeGrafter"/>
</dbReference>
<accession>A0A670JWK2</accession>
<dbReference type="SUPFAM" id="SSF81790">
    <property type="entry name" value="Myosin phosphatase inhibitor 17kDa protein, CPI-17"/>
    <property type="match status" value="1"/>
</dbReference>
<dbReference type="InterPro" id="IPR008025">
    <property type="entry name" value="CPI-17"/>
</dbReference>
<feature type="region of interest" description="Disordered" evidence="6">
    <location>
        <begin position="1"/>
        <end position="43"/>
    </location>
</feature>
<reference evidence="7" key="2">
    <citation type="submission" date="2025-08" db="UniProtKB">
        <authorList>
            <consortium name="Ensembl"/>
        </authorList>
    </citation>
    <scope>IDENTIFICATION</scope>
</reference>
<dbReference type="GeneTree" id="ENSGT00950000182985"/>